<gene>
    <name evidence="1" type="ORF">K461DRAFT_57926</name>
</gene>
<organism evidence="1 2">
    <name type="scientific">Myriangium duriaei CBS 260.36</name>
    <dbReference type="NCBI Taxonomy" id="1168546"/>
    <lineage>
        <taxon>Eukaryota</taxon>
        <taxon>Fungi</taxon>
        <taxon>Dikarya</taxon>
        <taxon>Ascomycota</taxon>
        <taxon>Pezizomycotina</taxon>
        <taxon>Dothideomycetes</taxon>
        <taxon>Dothideomycetidae</taxon>
        <taxon>Myriangiales</taxon>
        <taxon>Myriangiaceae</taxon>
        <taxon>Myriangium</taxon>
    </lineage>
</organism>
<name>A0A9P4ISE4_9PEZI</name>
<protein>
    <submittedName>
        <fullName evidence="1">Uncharacterized protein</fullName>
    </submittedName>
</protein>
<dbReference type="EMBL" id="ML996092">
    <property type="protein sequence ID" value="KAF2149152.1"/>
    <property type="molecule type" value="Genomic_DNA"/>
</dbReference>
<evidence type="ECO:0000313" key="2">
    <source>
        <dbReference type="Proteomes" id="UP000799439"/>
    </source>
</evidence>
<evidence type="ECO:0000313" key="1">
    <source>
        <dbReference type="EMBL" id="KAF2149152.1"/>
    </source>
</evidence>
<dbReference type="OrthoDB" id="3069182at2759"/>
<keyword evidence="2" id="KW-1185">Reference proteome</keyword>
<comment type="caution">
    <text evidence="1">The sequence shown here is derived from an EMBL/GenBank/DDBJ whole genome shotgun (WGS) entry which is preliminary data.</text>
</comment>
<reference evidence="1" key="1">
    <citation type="journal article" date="2020" name="Stud. Mycol.">
        <title>101 Dothideomycetes genomes: a test case for predicting lifestyles and emergence of pathogens.</title>
        <authorList>
            <person name="Haridas S."/>
            <person name="Albert R."/>
            <person name="Binder M."/>
            <person name="Bloem J."/>
            <person name="Labutti K."/>
            <person name="Salamov A."/>
            <person name="Andreopoulos B."/>
            <person name="Baker S."/>
            <person name="Barry K."/>
            <person name="Bills G."/>
            <person name="Bluhm B."/>
            <person name="Cannon C."/>
            <person name="Castanera R."/>
            <person name="Culley D."/>
            <person name="Daum C."/>
            <person name="Ezra D."/>
            <person name="Gonzalez J."/>
            <person name="Henrissat B."/>
            <person name="Kuo A."/>
            <person name="Liang C."/>
            <person name="Lipzen A."/>
            <person name="Lutzoni F."/>
            <person name="Magnuson J."/>
            <person name="Mondo S."/>
            <person name="Nolan M."/>
            <person name="Ohm R."/>
            <person name="Pangilinan J."/>
            <person name="Park H.-J."/>
            <person name="Ramirez L."/>
            <person name="Alfaro M."/>
            <person name="Sun H."/>
            <person name="Tritt A."/>
            <person name="Yoshinaga Y."/>
            <person name="Zwiers L.-H."/>
            <person name="Turgeon B."/>
            <person name="Goodwin S."/>
            <person name="Spatafora J."/>
            <person name="Crous P."/>
            <person name="Grigoriev I."/>
        </authorList>
    </citation>
    <scope>NUCLEOTIDE SEQUENCE</scope>
    <source>
        <strain evidence="1">CBS 260.36</strain>
    </source>
</reference>
<dbReference type="Proteomes" id="UP000799439">
    <property type="component" value="Unassembled WGS sequence"/>
</dbReference>
<proteinExistence type="predicted"/>
<sequence length="110" mass="12131">MGSTGVVLHDALEMQELYNDVRRGWWLYTTPGAFSTFHKDKAGLCTILVVEQGQKDWFVAEDNDPRAGKEGLWPERISGISILQGTLAIQGPGVLHSVFTPVLSKVFGRS</sequence>
<dbReference type="AlphaFoldDB" id="A0A9P4ISE4"/>
<accession>A0A9P4ISE4</accession>